<name>A0A3N9WJ46_9ACTN</name>
<evidence type="ECO:0000313" key="2">
    <source>
        <dbReference type="Proteomes" id="UP000282312"/>
    </source>
</evidence>
<keyword evidence="2" id="KW-1185">Reference proteome</keyword>
<accession>A0A3N9WJ46</accession>
<dbReference type="EMBL" id="QGSZ01000232">
    <property type="protein sequence ID" value="RQX00924.1"/>
    <property type="molecule type" value="Genomic_DNA"/>
</dbReference>
<dbReference type="Proteomes" id="UP000282312">
    <property type="component" value="Unassembled WGS sequence"/>
</dbReference>
<evidence type="ECO:0008006" key="3">
    <source>
        <dbReference type="Google" id="ProtNLM"/>
    </source>
</evidence>
<organism evidence="1 2">
    <name type="scientific">Micromonospora inaquosa</name>
    <dbReference type="NCBI Taxonomy" id="2203716"/>
    <lineage>
        <taxon>Bacteria</taxon>
        <taxon>Bacillati</taxon>
        <taxon>Actinomycetota</taxon>
        <taxon>Actinomycetes</taxon>
        <taxon>Micromonosporales</taxon>
        <taxon>Micromonosporaceae</taxon>
        <taxon>Micromonospora</taxon>
    </lineage>
</organism>
<gene>
    <name evidence="1" type="ORF">DLJ59_19655</name>
</gene>
<dbReference type="OrthoDB" id="3211048at2"/>
<sequence length="165" mass="17854">MGGLVVPYTTLQLPDGRWRFGAVDVDRQTKALNDRLCQTCGTGLERRIVFAMRDMDLAAMSADEPGMHPECAAYTAAACPMLAGRMSHHHTHSVETQLSALGVAFHGDVTTQARLGQPAAAWSLAWTSGYEVYLHPRTGRLAARIAAAQLLRVRPIVTATPEGRS</sequence>
<protein>
    <recommendedName>
        <fullName evidence="3">Cell envelope biogenesis protein OmpA</fullName>
    </recommendedName>
</protein>
<evidence type="ECO:0000313" key="1">
    <source>
        <dbReference type="EMBL" id="RQX00924.1"/>
    </source>
</evidence>
<comment type="caution">
    <text evidence="1">The sequence shown here is derived from an EMBL/GenBank/DDBJ whole genome shotgun (WGS) entry which is preliminary data.</text>
</comment>
<dbReference type="RefSeq" id="WP_124774096.1">
    <property type="nucleotide sequence ID" value="NZ_QGSZ01000232.1"/>
</dbReference>
<dbReference type="AlphaFoldDB" id="A0A3N9WJ46"/>
<proteinExistence type="predicted"/>
<reference evidence="1 2" key="1">
    <citation type="submission" date="2018-05" db="EMBL/GenBank/DDBJ databases">
        <title>Micromonospora from Atacama Desert.</title>
        <authorList>
            <person name="Carro L."/>
            <person name="Goodfellow M."/>
            <person name="Klenk H.-P."/>
        </authorList>
    </citation>
    <scope>NUCLEOTIDE SEQUENCE [LARGE SCALE GENOMIC DNA]</scope>
    <source>
        <strain evidence="1 2">LB39</strain>
    </source>
</reference>